<name>X0STA1_9ZZZZ</name>
<gene>
    <name evidence="1" type="ORF">S01H1_01313</name>
</gene>
<accession>X0STA1</accession>
<reference evidence="1" key="1">
    <citation type="journal article" date="2014" name="Front. Microbiol.">
        <title>High frequency of phylogenetically diverse reductive dehalogenase-homologous genes in deep subseafloor sedimentary metagenomes.</title>
        <authorList>
            <person name="Kawai M."/>
            <person name="Futagami T."/>
            <person name="Toyoda A."/>
            <person name="Takaki Y."/>
            <person name="Nishi S."/>
            <person name="Hori S."/>
            <person name="Arai W."/>
            <person name="Tsubouchi T."/>
            <person name="Morono Y."/>
            <person name="Uchiyama I."/>
            <person name="Ito T."/>
            <person name="Fujiyama A."/>
            <person name="Inagaki F."/>
            <person name="Takami H."/>
        </authorList>
    </citation>
    <scope>NUCLEOTIDE SEQUENCE</scope>
    <source>
        <strain evidence="1">Expedition CK06-06</strain>
    </source>
</reference>
<organism evidence="1">
    <name type="scientific">marine sediment metagenome</name>
    <dbReference type="NCBI Taxonomy" id="412755"/>
    <lineage>
        <taxon>unclassified sequences</taxon>
        <taxon>metagenomes</taxon>
        <taxon>ecological metagenomes</taxon>
    </lineage>
</organism>
<comment type="caution">
    <text evidence="1">The sequence shown here is derived from an EMBL/GenBank/DDBJ whole genome shotgun (WGS) entry which is preliminary data.</text>
</comment>
<evidence type="ECO:0000313" key="1">
    <source>
        <dbReference type="EMBL" id="GAF79152.1"/>
    </source>
</evidence>
<evidence type="ECO:0008006" key="2">
    <source>
        <dbReference type="Google" id="ProtNLM"/>
    </source>
</evidence>
<dbReference type="EMBL" id="BARS01000556">
    <property type="protein sequence ID" value="GAF79152.1"/>
    <property type="molecule type" value="Genomic_DNA"/>
</dbReference>
<sequence>MSLGRPEWPEVGELVVATVRRVESYGAYVGLD</sequence>
<feature type="non-terminal residue" evidence="1">
    <location>
        <position position="32"/>
    </location>
</feature>
<protein>
    <recommendedName>
        <fullName evidence="2">S1 motif domain-containing protein</fullName>
    </recommendedName>
</protein>
<dbReference type="InterPro" id="IPR012340">
    <property type="entry name" value="NA-bd_OB-fold"/>
</dbReference>
<proteinExistence type="predicted"/>
<dbReference type="Gene3D" id="2.40.50.140">
    <property type="entry name" value="Nucleic acid-binding proteins"/>
    <property type="match status" value="1"/>
</dbReference>
<dbReference type="AlphaFoldDB" id="X0STA1"/>